<gene>
    <name evidence="1" type="ORF">GTU77_03910</name>
</gene>
<dbReference type="EMBL" id="JAAAMQ010000005">
    <property type="protein sequence ID" value="NBA11360.1"/>
    <property type="molecule type" value="Genomic_DNA"/>
</dbReference>
<evidence type="ECO:0000313" key="1">
    <source>
        <dbReference type="EMBL" id="NBA11360.1"/>
    </source>
</evidence>
<protein>
    <submittedName>
        <fullName evidence="1">Uncharacterized protein</fullName>
    </submittedName>
</protein>
<evidence type="ECO:0000313" key="2">
    <source>
        <dbReference type="Proteomes" id="UP000719917"/>
    </source>
</evidence>
<dbReference type="RefSeq" id="WP_161690659.1">
    <property type="nucleotide sequence ID" value="NZ_JAAAMQ010000005.1"/>
</dbReference>
<dbReference type="Proteomes" id="UP000719917">
    <property type="component" value="Unassembled WGS sequence"/>
</dbReference>
<proteinExistence type="predicted"/>
<accession>A0AAJ2YZY6</accession>
<name>A0AAJ2YZY6_WEICO</name>
<organism evidence="1 2">
    <name type="scientific">Weissella confusa</name>
    <name type="common">Lactobacillus confusus</name>
    <dbReference type="NCBI Taxonomy" id="1583"/>
    <lineage>
        <taxon>Bacteria</taxon>
        <taxon>Bacillati</taxon>
        <taxon>Bacillota</taxon>
        <taxon>Bacilli</taxon>
        <taxon>Lactobacillales</taxon>
        <taxon>Lactobacillaceae</taxon>
        <taxon>Weissella</taxon>
    </lineage>
</organism>
<comment type="caution">
    <text evidence="1">The sequence shown here is derived from an EMBL/GenBank/DDBJ whole genome shotgun (WGS) entry which is preliminary data.</text>
</comment>
<reference evidence="1" key="1">
    <citation type="submission" date="2020-01" db="EMBL/GenBank/DDBJ databases">
        <title>First Reported Case and Whole Genome of Weissella confusa in an Equid.</title>
        <authorList>
            <person name="Little S.V."/>
            <person name="Lawhon S.D."/>
        </authorList>
    </citation>
    <scope>NUCLEOTIDE SEQUENCE</scope>
    <source>
        <strain evidence="1">718955</strain>
    </source>
</reference>
<sequence>MGFFDSSNKLAADSLYEREVQKYLAEKDGKIHVIMITSFSKFINQVFGVETQYTNQIDLILSRMQDDGYEILDITHTTVQGQGVFGSKEGFHSLIRYK</sequence>
<dbReference type="AlphaFoldDB" id="A0AAJ2YZY6"/>